<comment type="caution">
    <text evidence="1">The sequence shown here is derived from an EMBL/GenBank/DDBJ whole genome shotgun (WGS) entry which is preliminary data.</text>
</comment>
<sequence>MAKMTLDEVREAVKELTAEERDILSQELLIEKQSMVPSIERAWITEAERRLEELESGKVKGIPAEEVLGRIQRRIDAKSAVSSSR</sequence>
<organism evidence="1 2">
    <name type="scientific">Leptonema illini</name>
    <dbReference type="NCBI Taxonomy" id="183"/>
    <lineage>
        <taxon>Bacteria</taxon>
        <taxon>Pseudomonadati</taxon>
        <taxon>Spirochaetota</taxon>
        <taxon>Spirochaetia</taxon>
        <taxon>Leptospirales</taxon>
        <taxon>Leptospiraceae</taxon>
        <taxon>Leptonema</taxon>
    </lineage>
</organism>
<dbReference type="Pfam" id="PF09720">
    <property type="entry name" value="Unstab_antitox"/>
    <property type="match status" value="1"/>
</dbReference>
<proteinExistence type="predicted"/>
<accession>A0A833H241</accession>
<dbReference type="AlphaFoldDB" id="A0A833H241"/>
<dbReference type="Proteomes" id="UP000460298">
    <property type="component" value="Unassembled WGS sequence"/>
</dbReference>
<dbReference type="EMBL" id="WBUI01000008">
    <property type="protein sequence ID" value="KAB2932782.1"/>
    <property type="molecule type" value="Genomic_DNA"/>
</dbReference>
<dbReference type="InterPro" id="IPR013406">
    <property type="entry name" value="CHP02574_addiction_mod"/>
</dbReference>
<protein>
    <submittedName>
        <fullName evidence="1">Addiction module protein</fullName>
    </submittedName>
</protein>
<evidence type="ECO:0000313" key="2">
    <source>
        <dbReference type="Proteomes" id="UP000460298"/>
    </source>
</evidence>
<reference evidence="1 2" key="1">
    <citation type="submission" date="2019-10" db="EMBL/GenBank/DDBJ databases">
        <title>Extracellular Electron Transfer in a Candidatus Methanoperedens spp. Enrichment Culture.</title>
        <authorList>
            <person name="Berger S."/>
            <person name="Rangel Shaw D."/>
            <person name="Berben T."/>
            <person name="In 'T Zandt M."/>
            <person name="Frank J."/>
            <person name="Reimann J."/>
            <person name="Jetten M.S.M."/>
            <person name="Welte C.U."/>
        </authorList>
    </citation>
    <scope>NUCLEOTIDE SEQUENCE [LARGE SCALE GENOMIC DNA]</scope>
    <source>
        <strain evidence="1">SB12</strain>
    </source>
</reference>
<gene>
    <name evidence="1" type="ORF">F9K24_09430</name>
</gene>
<evidence type="ECO:0000313" key="1">
    <source>
        <dbReference type="EMBL" id="KAB2932782.1"/>
    </source>
</evidence>
<name>A0A833H241_9LEPT</name>